<dbReference type="Proteomes" id="UP000736164">
    <property type="component" value="Unassembled WGS sequence"/>
</dbReference>
<keyword evidence="4 13" id="KW-0812">Transmembrane</keyword>
<dbReference type="PROSITE" id="PS51450">
    <property type="entry name" value="LRR"/>
    <property type="match status" value="10"/>
</dbReference>
<keyword evidence="8" id="KW-0539">Nucleus</keyword>
<dbReference type="SMART" id="SM00446">
    <property type="entry name" value="LRRcap"/>
    <property type="match status" value="1"/>
</dbReference>
<evidence type="ECO:0000256" key="5">
    <source>
        <dbReference type="ARBA" id="ARBA00022737"/>
    </source>
</evidence>
<dbReference type="InterPro" id="IPR025875">
    <property type="entry name" value="Leu-rich_rpt_4"/>
</dbReference>
<dbReference type="InterPro" id="IPR032675">
    <property type="entry name" value="LRR_dom_sf"/>
</dbReference>
<dbReference type="InterPro" id="IPR003603">
    <property type="entry name" value="U2A'_phosphoprotein32A_C"/>
</dbReference>
<evidence type="ECO:0000256" key="13">
    <source>
        <dbReference type="SAM" id="Phobius"/>
    </source>
</evidence>
<dbReference type="Pfam" id="PF14580">
    <property type="entry name" value="LRR_9"/>
    <property type="match status" value="1"/>
</dbReference>
<evidence type="ECO:0000256" key="8">
    <source>
        <dbReference type="ARBA" id="ARBA00023242"/>
    </source>
</evidence>
<accession>A0A8J7T8X9</accession>
<dbReference type="FunFam" id="3.80.10.10:FF:000127">
    <property type="entry name" value="protein phosphatase 1 regulatory subunit 7 isoform X2"/>
    <property type="match status" value="1"/>
</dbReference>
<comment type="caution">
    <text evidence="15">The sequence shown here is derived from an EMBL/GenBank/DDBJ whole genome shotgun (WGS) entry which is preliminary data.</text>
</comment>
<feature type="region of interest" description="Disordered" evidence="12">
    <location>
        <begin position="182"/>
        <end position="216"/>
    </location>
</feature>
<evidence type="ECO:0000313" key="16">
    <source>
        <dbReference type="Proteomes" id="UP000736164"/>
    </source>
</evidence>
<evidence type="ECO:0000256" key="12">
    <source>
        <dbReference type="SAM" id="MobiDB-lite"/>
    </source>
</evidence>
<dbReference type="GO" id="GO:0016020">
    <property type="term" value="C:membrane"/>
    <property type="evidence" value="ECO:0007669"/>
    <property type="project" value="UniProtKB-SubCell"/>
</dbReference>
<evidence type="ECO:0000256" key="2">
    <source>
        <dbReference type="ARBA" id="ARBA00004141"/>
    </source>
</evidence>
<dbReference type="EMBL" id="JAAWVO010016654">
    <property type="protein sequence ID" value="MBN3314674.1"/>
    <property type="molecule type" value="Genomic_DNA"/>
</dbReference>
<dbReference type="Gene3D" id="3.80.10.10">
    <property type="entry name" value="Ribonuclease Inhibitor"/>
    <property type="match status" value="2"/>
</dbReference>
<dbReference type="InterPro" id="IPR004032">
    <property type="entry name" value="PMP22_EMP_MP20"/>
</dbReference>
<keyword evidence="6 13" id="KW-1133">Transmembrane helix</keyword>
<keyword evidence="7 13" id="KW-0472">Membrane</keyword>
<evidence type="ECO:0000256" key="1">
    <source>
        <dbReference type="ARBA" id="ARBA00004123"/>
    </source>
</evidence>
<evidence type="ECO:0000256" key="3">
    <source>
        <dbReference type="ARBA" id="ARBA00022614"/>
    </source>
</evidence>
<protein>
    <recommendedName>
        <fullName evidence="10">Protein phosphatase 1 regulatory subunit 7</fullName>
    </recommendedName>
    <alternativeName>
        <fullName evidence="11">Protein phosphatase 1 regulatory subunit 22</fullName>
    </alternativeName>
</protein>
<feature type="domain" description="U2A'/phosphoprotein 32 family A C-terminal" evidence="14">
    <location>
        <begin position="484"/>
        <end position="502"/>
    </location>
</feature>
<keyword evidence="3" id="KW-0433">Leucine-rich repeat</keyword>
<evidence type="ECO:0000256" key="4">
    <source>
        <dbReference type="ARBA" id="ARBA00022692"/>
    </source>
</evidence>
<feature type="compositionally biased region" description="Basic and acidic residues" evidence="12">
    <location>
        <begin position="182"/>
        <end position="192"/>
    </location>
</feature>
<dbReference type="SMART" id="SM00369">
    <property type="entry name" value="LRR_TYP"/>
    <property type="match status" value="6"/>
</dbReference>
<dbReference type="PANTHER" id="PTHR46652">
    <property type="entry name" value="LEUCINE-RICH REPEAT AND IQ DOMAIN-CONTAINING PROTEIN 1-RELATED"/>
    <property type="match status" value="1"/>
</dbReference>
<feature type="non-terminal residue" evidence="15">
    <location>
        <position position="508"/>
    </location>
</feature>
<evidence type="ECO:0000256" key="9">
    <source>
        <dbReference type="ARBA" id="ARBA00023460"/>
    </source>
</evidence>
<evidence type="ECO:0000256" key="7">
    <source>
        <dbReference type="ARBA" id="ARBA00023136"/>
    </source>
</evidence>
<dbReference type="AlphaFoldDB" id="A0A8J7T8X9"/>
<evidence type="ECO:0000313" key="15">
    <source>
        <dbReference type="EMBL" id="MBN3314674.1"/>
    </source>
</evidence>
<dbReference type="SUPFAM" id="SSF52058">
    <property type="entry name" value="L domain-like"/>
    <property type="match status" value="1"/>
</dbReference>
<dbReference type="PANTHER" id="PTHR46652:SF3">
    <property type="entry name" value="LEUCINE-RICH REPEAT-CONTAINING PROTEIN 9"/>
    <property type="match status" value="1"/>
</dbReference>
<feature type="transmembrane region" description="Helical" evidence="13">
    <location>
        <begin position="156"/>
        <end position="176"/>
    </location>
</feature>
<dbReference type="FunFam" id="3.80.10.10:FF:000055">
    <property type="entry name" value="Protein phosphatase 1 regulatory subunit 7"/>
    <property type="match status" value="1"/>
</dbReference>
<evidence type="ECO:0000259" key="14">
    <source>
        <dbReference type="SMART" id="SM00446"/>
    </source>
</evidence>
<keyword evidence="16" id="KW-1185">Reference proteome</keyword>
<feature type="transmembrane region" description="Helical" evidence="13">
    <location>
        <begin position="123"/>
        <end position="144"/>
    </location>
</feature>
<dbReference type="InterPro" id="IPR003591">
    <property type="entry name" value="Leu-rich_rpt_typical-subtyp"/>
</dbReference>
<evidence type="ECO:0000256" key="6">
    <source>
        <dbReference type="ARBA" id="ARBA00022989"/>
    </source>
</evidence>
<dbReference type="Gene3D" id="1.20.140.150">
    <property type="match status" value="1"/>
</dbReference>
<keyword evidence="5" id="KW-0677">Repeat</keyword>
<feature type="transmembrane region" description="Helical" evidence="13">
    <location>
        <begin position="91"/>
        <end position="111"/>
    </location>
</feature>
<dbReference type="InterPro" id="IPR004031">
    <property type="entry name" value="PMP22/EMP/MP20/Claudin"/>
</dbReference>
<dbReference type="InterPro" id="IPR050836">
    <property type="entry name" value="SDS22/Internalin_LRR"/>
</dbReference>
<dbReference type="PROSITE" id="PS01221">
    <property type="entry name" value="PMP22_1"/>
    <property type="match status" value="1"/>
</dbReference>
<dbReference type="Pfam" id="PF12799">
    <property type="entry name" value="LRR_4"/>
    <property type="match status" value="1"/>
</dbReference>
<evidence type="ECO:0000256" key="10">
    <source>
        <dbReference type="ARBA" id="ARBA00023476"/>
    </source>
</evidence>
<feature type="non-terminal residue" evidence="15">
    <location>
        <position position="1"/>
    </location>
</feature>
<organism evidence="15 16">
    <name type="scientific">Atractosteus spatula</name>
    <name type="common">Alligator gar</name>
    <name type="synonym">Lepisosteus spatula</name>
    <dbReference type="NCBI Taxonomy" id="7917"/>
    <lineage>
        <taxon>Eukaryota</taxon>
        <taxon>Metazoa</taxon>
        <taxon>Chordata</taxon>
        <taxon>Craniata</taxon>
        <taxon>Vertebrata</taxon>
        <taxon>Euteleostomi</taxon>
        <taxon>Actinopterygii</taxon>
        <taxon>Neopterygii</taxon>
        <taxon>Holostei</taxon>
        <taxon>Semionotiformes</taxon>
        <taxon>Lepisosteidae</taxon>
        <taxon>Atractosteus</taxon>
    </lineage>
</organism>
<comment type="similarity">
    <text evidence="9">Belongs to the SDS22 family.</text>
</comment>
<dbReference type="SMART" id="SM00365">
    <property type="entry name" value="LRR_SD22"/>
    <property type="match status" value="10"/>
</dbReference>
<reference evidence="15" key="1">
    <citation type="journal article" date="2021" name="Cell">
        <title>Tracing the genetic footprints of vertebrate landing in non-teleost ray-finned fishes.</title>
        <authorList>
            <person name="Bi X."/>
            <person name="Wang K."/>
            <person name="Yang L."/>
            <person name="Pan H."/>
            <person name="Jiang H."/>
            <person name="Wei Q."/>
            <person name="Fang M."/>
            <person name="Yu H."/>
            <person name="Zhu C."/>
            <person name="Cai Y."/>
            <person name="He Y."/>
            <person name="Gan X."/>
            <person name="Zeng H."/>
            <person name="Yu D."/>
            <person name="Zhu Y."/>
            <person name="Jiang H."/>
            <person name="Qiu Q."/>
            <person name="Yang H."/>
            <person name="Zhang Y.E."/>
            <person name="Wang W."/>
            <person name="Zhu M."/>
            <person name="He S."/>
            <person name="Zhang G."/>
        </authorList>
    </citation>
    <scope>NUCLEOTIDE SEQUENCE</scope>
    <source>
        <strain evidence="15">Allg_001</strain>
    </source>
</reference>
<sequence>MLYTLAGGGTLCGVAALVLLIVSTATDFWMQYRYSGSAANQGLWRFCINRKCHSHTISVESCPYVCQFSSLLTVMQELLWEIYSFWDATRAFMLLAVLSCFAGIVLGLSAFTNGAKSRRIRIGGIALLLSAFLALLALSIYTGVTVHFFGKRYLEWRFSWSYILGWVAILLAFAAVDRRGESEESGDDEGKKKGLNGESEPQQPALPEKEEESPVDMDTITLDPEEEDVDLVHCRIGKIEGLEILKKAKTISLRQNLIKQIENLESLSGLRELDLYDNQIHKLENLQALTEMEVLDVSFNVLRKIEGLERLTRLRKLFLLHNKISRIDNVGHLSNLEMLELGSNRIRVIENLDALSQLDSLFLGTNKITRLQNLDGLHNLTVLSIQSNRITKMEGLQSLVNLRELYLSHNGIEVIEGLENNKKLTTLDVAANRIKKIENISHLTELQEFWMNDNQIENWGDLDELKNARGLETVYLERNPLQKDPQYRRKIMLALPSVRQIDATFIRF</sequence>
<dbReference type="GO" id="GO:0005634">
    <property type="term" value="C:nucleus"/>
    <property type="evidence" value="ECO:0007669"/>
    <property type="project" value="UniProtKB-SubCell"/>
</dbReference>
<dbReference type="InterPro" id="IPR001611">
    <property type="entry name" value="Leu-rich_rpt"/>
</dbReference>
<proteinExistence type="inferred from homology"/>
<gene>
    <name evidence="15" type="primary">Ppp1r7</name>
    <name evidence="15" type="ORF">GTO95_0004524</name>
</gene>
<dbReference type="Pfam" id="PF00822">
    <property type="entry name" value="PMP22_Claudin"/>
    <property type="match status" value="1"/>
</dbReference>
<comment type="subcellular location">
    <subcellularLocation>
        <location evidence="2">Membrane</location>
        <topology evidence="2">Multi-pass membrane protein</topology>
    </subcellularLocation>
    <subcellularLocation>
        <location evidence="1">Nucleus</location>
    </subcellularLocation>
</comment>
<evidence type="ECO:0000256" key="11">
    <source>
        <dbReference type="ARBA" id="ARBA00031020"/>
    </source>
</evidence>
<name>A0A8J7T8X9_ATRSP</name>